<keyword evidence="2" id="KW-0808">Transferase</keyword>
<keyword evidence="11" id="KW-1185">Reference proteome</keyword>
<dbReference type="GO" id="GO:0001664">
    <property type="term" value="F:G protein-coupled receptor binding"/>
    <property type="evidence" value="ECO:0007669"/>
    <property type="project" value="TreeGrafter"/>
</dbReference>
<dbReference type="EMBL" id="DF836326">
    <property type="protein sequence ID" value="GAN03283.1"/>
    <property type="molecule type" value="Genomic_DNA"/>
</dbReference>
<feature type="domain" description="Protein kinase" evidence="8">
    <location>
        <begin position="22"/>
        <end position="292"/>
    </location>
</feature>
<keyword evidence="5 6" id="KW-0067">ATP-binding</keyword>
<dbReference type="InterPro" id="IPR008271">
    <property type="entry name" value="Ser/Thr_kinase_AS"/>
</dbReference>
<dbReference type="Gene3D" id="3.30.200.20">
    <property type="entry name" value="Phosphorylase Kinase, domain 1"/>
    <property type="match status" value="1"/>
</dbReference>
<keyword evidence="1 7" id="KW-0723">Serine/threonine-protein kinase</keyword>
<dbReference type="PANTHER" id="PTHR24355:SF30">
    <property type="entry name" value="SERINE_THREONINE-PROTEIN KINASE 32B ISOFORM X1"/>
    <property type="match status" value="1"/>
</dbReference>
<dbReference type="GO" id="GO:0007186">
    <property type="term" value="P:G protein-coupled receptor signaling pathway"/>
    <property type="evidence" value="ECO:0007669"/>
    <property type="project" value="TreeGrafter"/>
</dbReference>
<dbReference type="InterPro" id="IPR000961">
    <property type="entry name" value="AGC-kinase_C"/>
</dbReference>
<dbReference type="Pfam" id="PF00069">
    <property type="entry name" value="Pkinase"/>
    <property type="match status" value="1"/>
</dbReference>
<evidence type="ECO:0000256" key="6">
    <source>
        <dbReference type="PROSITE-ProRule" id="PRU10141"/>
    </source>
</evidence>
<dbReference type="GO" id="GO:0004703">
    <property type="term" value="F:G protein-coupled receptor kinase activity"/>
    <property type="evidence" value="ECO:0007669"/>
    <property type="project" value="TreeGrafter"/>
</dbReference>
<dbReference type="SUPFAM" id="SSF56112">
    <property type="entry name" value="Protein kinase-like (PK-like)"/>
    <property type="match status" value="1"/>
</dbReference>
<comment type="similarity">
    <text evidence="7">Belongs to the protein kinase superfamily.</text>
</comment>
<feature type="binding site" evidence="6">
    <location>
        <position position="51"/>
    </location>
    <ligand>
        <name>ATP</name>
        <dbReference type="ChEBI" id="CHEBI:30616"/>
    </ligand>
</feature>
<evidence type="ECO:0000256" key="4">
    <source>
        <dbReference type="ARBA" id="ARBA00022777"/>
    </source>
</evidence>
<dbReference type="PROSITE" id="PS00108">
    <property type="entry name" value="PROTEIN_KINASE_ST"/>
    <property type="match status" value="1"/>
</dbReference>
<accession>A0A0C9MMZ7</accession>
<evidence type="ECO:0000256" key="2">
    <source>
        <dbReference type="ARBA" id="ARBA00022679"/>
    </source>
</evidence>
<dbReference type="PANTHER" id="PTHR24355">
    <property type="entry name" value="G PROTEIN-COUPLED RECEPTOR KINASE/RIBOSOMAL PROTEIN S6 KINASE"/>
    <property type="match status" value="1"/>
</dbReference>
<evidence type="ECO:0000313" key="10">
    <source>
        <dbReference type="EMBL" id="GAN03283.1"/>
    </source>
</evidence>
<dbReference type="GO" id="GO:0009966">
    <property type="term" value="P:regulation of signal transduction"/>
    <property type="evidence" value="ECO:0007669"/>
    <property type="project" value="TreeGrafter"/>
</dbReference>
<dbReference type="AlphaFoldDB" id="A0A0C9MMZ7"/>
<dbReference type="Gene3D" id="1.10.510.10">
    <property type="entry name" value="Transferase(Phosphotransferase) domain 1"/>
    <property type="match status" value="1"/>
</dbReference>
<name>A0A0C9MMZ7_9FUNG</name>
<protein>
    <submittedName>
        <fullName evidence="10">Kinase-like protein</fullName>
    </submittedName>
</protein>
<dbReference type="SMART" id="SM00220">
    <property type="entry name" value="S_TKc"/>
    <property type="match status" value="1"/>
</dbReference>
<dbReference type="InterPro" id="IPR017441">
    <property type="entry name" value="Protein_kinase_ATP_BS"/>
</dbReference>
<dbReference type="Proteomes" id="UP000053815">
    <property type="component" value="Unassembled WGS sequence"/>
</dbReference>
<dbReference type="GO" id="GO:0005524">
    <property type="term" value="F:ATP binding"/>
    <property type="evidence" value="ECO:0007669"/>
    <property type="project" value="UniProtKB-UniRule"/>
</dbReference>
<evidence type="ECO:0000256" key="3">
    <source>
        <dbReference type="ARBA" id="ARBA00022741"/>
    </source>
</evidence>
<feature type="domain" description="AGC-kinase C-terminal" evidence="9">
    <location>
        <begin position="293"/>
        <end position="381"/>
    </location>
</feature>
<dbReference type="PROSITE" id="PS50011">
    <property type="entry name" value="PROTEIN_KINASE_DOM"/>
    <property type="match status" value="1"/>
</dbReference>
<keyword evidence="4 10" id="KW-0418">Kinase</keyword>
<dbReference type="PROSITE" id="PS00107">
    <property type="entry name" value="PROTEIN_KINASE_ATP"/>
    <property type="match status" value="1"/>
</dbReference>
<dbReference type="InterPro" id="IPR000719">
    <property type="entry name" value="Prot_kinase_dom"/>
</dbReference>
<keyword evidence="3 6" id="KW-0547">Nucleotide-binding</keyword>
<dbReference type="STRING" id="91626.A0A0C9MMZ7"/>
<reference evidence="10" key="1">
    <citation type="submission" date="2014-09" db="EMBL/GenBank/DDBJ databases">
        <title>Draft genome sequence of an oleaginous Mucoromycotina fungus Mucor ambiguus NBRC6742.</title>
        <authorList>
            <person name="Takeda I."/>
            <person name="Yamane N."/>
            <person name="Morita T."/>
            <person name="Tamano K."/>
            <person name="Machida M."/>
            <person name="Baker S."/>
            <person name="Koike H."/>
        </authorList>
    </citation>
    <scope>NUCLEOTIDE SEQUENCE</scope>
    <source>
        <strain evidence="10">NBRC 6742</strain>
    </source>
</reference>
<dbReference type="OrthoDB" id="354826at2759"/>
<evidence type="ECO:0000259" key="9">
    <source>
        <dbReference type="PROSITE" id="PS51285"/>
    </source>
</evidence>
<evidence type="ECO:0000256" key="7">
    <source>
        <dbReference type="RuleBase" id="RU000304"/>
    </source>
</evidence>
<organism evidence="10">
    <name type="scientific">Mucor ambiguus</name>
    <dbReference type="NCBI Taxonomy" id="91626"/>
    <lineage>
        <taxon>Eukaryota</taxon>
        <taxon>Fungi</taxon>
        <taxon>Fungi incertae sedis</taxon>
        <taxon>Mucoromycota</taxon>
        <taxon>Mucoromycotina</taxon>
        <taxon>Mucoromycetes</taxon>
        <taxon>Mucorales</taxon>
        <taxon>Mucorineae</taxon>
        <taxon>Mucoraceae</taxon>
        <taxon>Mucor</taxon>
    </lineage>
</organism>
<gene>
    <name evidence="10" type="ORF">MAM1_0037c02735</name>
</gene>
<evidence type="ECO:0000256" key="5">
    <source>
        <dbReference type="ARBA" id="ARBA00022840"/>
    </source>
</evidence>
<evidence type="ECO:0000256" key="1">
    <source>
        <dbReference type="ARBA" id="ARBA00022527"/>
    </source>
</evidence>
<sequence>MGALCCKQDEIDYSQGPELGHFHLQKIIGKGVFGKVRIVQHKRTKKKYALKYINKSICIKQKAIGNIILERNILERIDYPLIANLRYAFQDDETIFMALDLMLGGDLRFQLDQQVTFHELQVRHHVASIALSLDYLHKKRIAHRDIKPENILIDKKGYAHLSDFNIAIQFTASQPLSWSMAGTMAYMAPEMLARKGYSTAVDWWSLGIVTYELLFGMRPYLAPSKEALAHAIIHEPLVFPNHVYDSVSKECIDVISGVSGRWNINLLDKSPFQRYGGCNTDGFQEFKAHPWFRGLDWDLLEHKQLTPPIRPDKNNKLRNLIKDQQRYQDDGLKSHKRISPVKTSTLDTFSPVTEEARFRMQLEDQFAEFDFTQHQMVEGGQDPFSQFFEQRRNSLRRQYDRFKRRSQCSYQDLPVTPPYSD</sequence>
<evidence type="ECO:0000313" key="11">
    <source>
        <dbReference type="Proteomes" id="UP000053815"/>
    </source>
</evidence>
<proteinExistence type="inferred from homology"/>
<dbReference type="InterPro" id="IPR011009">
    <property type="entry name" value="Kinase-like_dom_sf"/>
</dbReference>
<dbReference type="PROSITE" id="PS51285">
    <property type="entry name" value="AGC_KINASE_CTER"/>
    <property type="match status" value="1"/>
</dbReference>
<dbReference type="FunFam" id="3.30.200.20:FF:000354">
    <property type="entry name" value="AGC/YANK protein kinase"/>
    <property type="match status" value="1"/>
</dbReference>
<evidence type="ECO:0000259" key="8">
    <source>
        <dbReference type="PROSITE" id="PS50011"/>
    </source>
</evidence>